<reference evidence="3" key="1">
    <citation type="submission" date="2014-04" db="EMBL/GenBank/DDBJ databases">
        <title>Evolutionary Origins and Diversification of the Mycorrhizal Mutualists.</title>
        <authorList>
            <consortium name="DOE Joint Genome Institute"/>
            <consortium name="Mycorrhizal Genomics Consortium"/>
            <person name="Kohler A."/>
            <person name="Kuo A."/>
            <person name="Nagy L.G."/>
            <person name="Floudas D."/>
            <person name="Copeland A."/>
            <person name="Barry K.W."/>
            <person name="Cichocki N."/>
            <person name="Veneault-Fourrey C."/>
            <person name="LaButti K."/>
            <person name="Lindquist E.A."/>
            <person name="Lipzen A."/>
            <person name="Lundell T."/>
            <person name="Morin E."/>
            <person name="Murat C."/>
            <person name="Riley R."/>
            <person name="Ohm R."/>
            <person name="Sun H."/>
            <person name="Tunlid A."/>
            <person name="Henrissat B."/>
            <person name="Grigoriev I.V."/>
            <person name="Hibbett D.S."/>
            <person name="Martin F."/>
        </authorList>
    </citation>
    <scope>NUCLEOTIDE SEQUENCE [LARGE SCALE GENOMIC DNA]</scope>
    <source>
        <strain evidence="3">FD-334 SS-4</strain>
    </source>
</reference>
<dbReference type="InterPro" id="IPR023231">
    <property type="entry name" value="GSKIP_dom_sf"/>
</dbReference>
<protein>
    <recommendedName>
        <fullName evidence="1">GSKIP domain-containing protein</fullName>
    </recommendedName>
</protein>
<feature type="domain" description="GSKIP" evidence="1">
    <location>
        <begin position="42"/>
        <end position="128"/>
    </location>
</feature>
<dbReference type="AlphaFoldDB" id="A0A0D2P5J4"/>
<dbReference type="Pfam" id="PF05303">
    <property type="entry name" value="GSKIP_dom"/>
    <property type="match status" value="1"/>
</dbReference>
<evidence type="ECO:0000313" key="3">
    <source>
        <dbReference type="Proteomes" id="UP000054270"/>
    </source>
</evidence>
<organism evidence="2 3">
    <name type="scientific">Hypholoma sublateritium (strain FD-334 SS-4)</name>
    <dbReference type="NCBI Taxonomy" id="945553"/>
    <lineage>
        <taxon>Eukaryota</taxon>
        <taxon>Fungi</taxon>
        <taxon>Dikarya</taxon>
        <taxon>Basidiomycota</taxon>
        <taxon>Agaricomycotina</taxon>
        <taxon>Agaricomycetes</taxon>
        <taxon>Agaricomycetidae</taxon>
        <taxon>Agaricales</taxon>
        <taxon>Agaricineae</taxon>
        <taxon>Strophariaceae</taxon>
        <taxon>Hypholoma</taxon>
    </lineage>
</organism>
<gene>
    <name evidence="2" type="ORF">HYPSUDRAFT_214755</name>
</gene>
<evidence type="ECO:0000313" key="2">
    <source>
        <dbReference type="EMBL" id="KJA23986.1"/>
    </source>
</evidence>
<sequence length="130" mass="14343">MTPASLPGRLYNLRQVFKHGPKKFGTFLDLNKEMSSTASFCHSELQRALKEQAFGIKKFTITSASGQQAIATVVLLDGAKLLVQLTTQGYSIVSTTQVYETVEDLLQAASPIYAEKRQELLYAELSKLSP</sequence>
<dbReference type="OMA" id="CLRENAH"/>
<dbReference type="SUPFAM" id="SSF103107">
    <property type="entry name" value="Hypothetical protein c14orf129, hspc210"/>
    <property type="match status" value="1"/>
</dbReference>
<name>A0A0D2P5J4_HYPSF</name>
<dbReference type="InterPro" id="IPR007967">
    <property type="entry name" value="GSKIP_dom"/>
</dbReference>
<keyword evidence="3" id="KW-1185">Reference proteome</keyword>
<evidence type="ECO:0000259" key="1">
    <source>
        <dbReference type="Pfam" id="PF05303"/>
    </source>
</evidence>
<dbReference type="OrthoDB" id="5804279at2759"/>
<proteinExistence type="predicted"/>
<accession>A0A0D2P5J4</accession>
<dbReference type="Proteomes" id="UP000054270">
    <property type="component" value="Unassembled WGS sequence"/>
</dbReference>
<dbReference type="Gene3D" id="3.30.2280.10">
    <property type="entry name" value="Hypothetical protein (hspc210)"/>
    <property type="match status" value="1"/>
</dbReference>
<dbReference type="EMBL" id="KN817539">
    <property type="protein sequence ID" value="KJA23986.1"/>
    <property type="molecule type" value="Genomic_DNA"/>
</dbReference>